<gene>
    <name evidence="1" type="ORF">B0A70_10535</name>
    <name evidence="2" type="ORF">SAMN05421796_1103</name>
</gene>
<protein>
    <submittedName>
        <fullName evidence="2">Uncharacterized protein</fullName>
    </submittedName>
</protein>
<dbReference type="AlphaFoldDB" id="A0A1N7NZ65"/>
<evidence type="ECO:0000313" key="2">
    <source>
        <dbReference type="EMBL" id="SIT03623.1"/>
    </source>
</evidence>
<evidence type="ECO:0000313" key="3">
    <source>
        <dbReference type="Proteomes" id="UP000186246"/>
    </source>
</evidence>
<dbReference type="OrthoDB" id="710536at2"/>
<dbReference type="Proteomes" id="UP000238314">
    <property type="component" value="Unassembled WGS sequence"/>
</dbReference>
<evidence type="ECO:0000313" key="1">
    <source>
        <dbReference type="EMBL" id="PQA92813.1"/>
    </source>
</evidence>
<evidence type="ECO:0000313" key="4">
    <source>
        <dbReference type="Proteomes" id="UP000238314"/>
    </source>
</evidence>
<reference evidence="3" key="3">
    <citation type="submission" date="2017-01" db="EMBL/GenBank/DDBJ databases">
        <authorList>
            <person name="Varghese N."/>
            <person name="Submissions S."/>
        </authorList>
    </citation>
    <scope>NUCLEOTIDE SEQUENCE [LARGE SCALE GENOMIC DNA]</scope>
    <source>
        <strain evidence="3">DSM 21068</strain>
    </source>
</reference>
<reference evidence="1 4" key="1">
    <citation type="submission" date="2016-11" db="EMBL/GenBank/DDBJ databases">
        <title>Whole genomes of Flavobacteriaceae.</title>
        <authorList>
            <person name="Stine C."/>
            <person name="Li C."/>
            <person name="Tadesse D."/>
        </authorList>
    </citation>
    <scope>NUCLEOTIDE SEQUENCE [LARGE SCALE GENOMIC DNA]</scope>
    <source>
        <strain evidence="1 4">DSM 21068</strain>
    </source>
</reference>
<dbReference type="RefSeq" id="WP_034981965.1">
    <property type="nucleotide sequence ID" value="NZ_FTOJ01000010.1"/>
</dbReference>
<dbReference type="Proteomes" id="UP000186246">
    <property type="component" value="Unassembled WGS sequence"/>
</dbReference>
<sequence>MELTYREQIIQTINNLIEAREIIFEQIVNLAMSNEFSHLKDAFDQGDIYSFSLKHFEEMEDVNVQKIVKLCRKTEEIIFTIMDLNGINENEVNLNDE</sequence>
<organism evidence="2 3">
    <name type="scientific">Chryseobacterium piscicola</name>
    <dbReference type="NCBI Taxonomy" id="551459"/>
    <lineage>
        <taxon>Bacteria</taxon>
        <taxon>Pseudomonadati</taxon>
        <taxon>Bacteroidota</taxon>
        <taxon>Flavobacteriia</taxon>
        <taxon>Flavobacteriales</taxon>
        <taxon>Weeksellaceae</taxon>
        <taxon>Chryseobacterium group</taxon>
        <taxon>Chryseobacterium</taxon>
    </lineage>
</organism>
<reference evidence="2" key="2">
    <citation type="submission" date="2017-01" db="EMBL/GenBank/DDBJ databases">
        <authorList>
            <person name="Mah S.A."/>
            <person name="Swanson W.J."/>
            <person name="Moy G.W."/>
            <person name="Vacquier V.D."/>
        </authorList>
    </citation>
    <scope>NUCLEOTIDE SEQUENCE [LARGE SCALE GENOMIC DNA]</scope>
    <source>
        <strain evidence="2">DSM 21068</strain>
    </source>
</reference>
<dbReference type="EMBL" id="FTOJ01000010">
    <property type="protein sequence ID" value="SIT03623.1"/>
    <property type="molecule type" value="Genomic_DNA"/>
</dbReference>
<keyword evidence="4" id="KW-1185">Reference proteome</keyword>
<name>A0A1N7NZ65_9FLAO</name>
<dbReference type="EMBL" id="MUGO01000014">
    <property type="protein sequence ID" value="PQA92813.1"/>
    <property type="molecule type" value="Genomic_DNA"/>
</dbReference>
<accession>A0A1N7NZ65</accession>
<dbReference type="STRING" id="551459.SAMN05421796_1103"/>
<proteinExistence type="predicted"/>